<dbReference type="PANTHER" id="PTHR36934">
    <property type="entry name" value="BLR0278 PROTEIN"/>
    <property type="match status" value="1"/>
</dbReference>
<feature type="binding site" evidence="2">
    <location>
        <position position="68"/>
    </location>
    <ligand>
        <name>substrate</name>
    </ligand>
</feature>
<dbReference type="SUPFAM" id="SSF54637">
    <property type="entry name" value="Thioesterase/thiol ester dehydrase-isomerase"/>
    <property type="match status" value="1"/>
</dbReference>
<dbReference type="PIRSF" id="PIRSF014972">
    <property type="entry name" value="FlK"/>
    <property type="match status" value="1"/>
</dbReference>
<accession>A0A1E3A6T8</accession>
<proteinExistence type="predicted"/>
<dbReference type="AlphaFoldDB" id="A0A1E3A6T8"/>
<protein>
    <submittedName>
        <fullName evidence="4">Fluoroacetyl-CoA thioesterase</fullName>
        <ecNumber evidence="4">3.1.2.29</ecNumber>
    </submittedName>
</protein>
<dbReference type="InterPro" id="IPR054485">
    <property type="entry name" value="FlK-like_dom"/>
</dbReference>
<feature type="active site" evidence="1">
    <location>
        <position position="75"/>
    </location>
</feature>
<dbReference type="InterPro" id="IPR029069">
    <property type="entry name" value="HotDog_dom_sf"/>
</dbReference>
<dbReference type="Pfam" id="PF22636">
    <property type="entry name" value="FlK"/>
    <property type="match status" value="1"/>
</dbReference>
<evidence type="ECO:0000256" key="2">
    <source>
        <dbReference type="PIRSR" id="PIRSR014972-2"/>
    </source>
</evidence>
<dbReference type="Gene3D" id="3.10.129.10">
    <property type="entry name" value="Hotdog Thioesterase"/>
    <property type="match status" value="1"/>
</dbReference>
<feature type="active site" evidence="1">
    <location>
        <position position="41"/>
    </location>
</feature>
<reference evidence="4 5" key="1">
    <citation type="submission" date="2016-07" db="EMBL/GenBank/DDBJ databases">
        <title>Characterization of isolates of Eisenbergiella tayi derived from blood cultures, using whole genome sequencing.</title>
        <authorList>
            <person name="Burdz T."/>
            <person name="Wiebe D."/>
            <person name="Huynh C."/>
            <person name="Bernard K."/>
        </authorList>
    </citation>
    <scope>NUCLEOTIDE SEQUENCE [LARGE SCALE GENOMIC DNA]</scope>
    <source>
        <strain evidence="4 5">NML 110608</strain>
    </source>
</reference>
<dbReference type="CDD" id="cd03440">
    <property type="entry name" value="hot_dog"/>
    <property type="match status" value="1"/>
</dbReference>
<name>A0A1E3A6T8_9FIRM</name>
<evidence type="ECO:0000313" key="4">
    <source>
        <dbReference type="EMBL" id="ODM03926.1"/>
    </source>
</evidence>
<organism evidence="4 5">
    <name type="scientific">Eisenbergiella tayi</name>
    <dbReference type="NCBI Taxonomy" id="1432052"/>
    <lineage>
        <taxon>Bacteria</taxon>
        <taxon>Bacillati</taxon>
        <taxon>Bacillota</taxon>
        <taxon>Clostridia</taxon>
        <taxon>Lachnospirales</taxon>
        <taxon>Lachnospiraceae</taxon>
        <taxon>Eisenbergiella</taxon>
    </lineage>
</organism>
<keyword evidence="4" id="KW-0378">Hydrolase</keyword>
<dbReference type="PANTHER" id="PTHR36934:SF1">
    <property type="entry name" value="THIOESTERASE DOMAIN-CONTAINING PROTEIN"/>
    <property type="match status" value="1"/>
</dbReference>
<dbReference type="EMBL" id="MCGH01000003">
    <property type="protein sequence ID" value="ODM03926.1"/>
    <property type="molecule type" value="Genomic_DNA"/>
</dbReference>
<comment type="caution">
    <text evidence="4">The sequence shown here is derived from an EMBL/GenBank/DDBJ whole genome shotgun (WGS) entry which is preliminary data.</text>
</comment>
<feature type="binding site" evidence="2">
    <location>
        <position position="68"/>
    </location>
    <ligand>
        <name>CoA</name>
        <dbReference type="ChEBI" id="CHEBI:57287"/>
    </ligand>
</feature>
<gene>
    <name evidence="4" type="primary">flK</name>
    <name evidence="4" type="ORF">BEI61_04729</name>
</gene>
<feature type="active site" evidence="1">
    <location>
        <position position="49"/>
    </location>
</feature>
<feature type="binding site" evidence="2">
    <location>
        <position position="119"/>
    </location>
    <ligand>
        <name>substrate</name>
    </ligand>
</feature>
<evidence type="ECO:0000259" key="3">
    <source>
        <dbReference type="Pfam" id="PF22636"/>
    </source>
</evidence>
<dbReference type="GO" id="GO:0016787">
    <property type="term" value="F:hydrolase activity"/>
    <property type="evidence" value="ECO:0007669"/>
    <property type="project" value="UniProtKB-KW"/>
</dbReference>
<dbReference type="EC" id="3.1.2.29" evidence="4"/>
<dbReference type="InterPro" id="IPR025540">
    <property type="entry name" value="FlK"/>
</dbReference>
<dbReference type="Proteomes" id="UP000094067">
    <property type="component" value="Unassembled WGS sequence"/>
</dbReference>
<evidence type="ECO:0000313" key="5">
    <source>
        <dbReference type="Proteomes" id="UP000094067"/>
    </source>
</evidence>
<dbReference type="PATRIC" id="fig|1432052.4.peg.5247"/>
<feature type="domain" description="Fluoroacetyl-CoA-specific thioesterase-like" evidence="3">
    <location>
        <begin position="22"/>
        <end position="124"/>
    </location>
</feature>
<sequence length="147" mass="16174">MLLEEREKVLKTGIKGFRELMVTGENTASALGSGRLCVFATPALAGLVERTCWESVEPLLEEGETTVGTALAIKHLAPTPVGMKVWCESRLVQADGRRMVFQAEVFDESGKIGEGEHERFLVRAERFQQKADAKGNLQQGKEQEING</sequence>
<evidence type="ECO:0000256" key="1">
    <source>
        <dbReference type="PIRSR" id="PIRSR014972-1"/>
    </source>
</evidence>